<protein>
    <submittedName>
        <fullName evidence="2">Uncharacterized protein</fullName>
    </submittedName>
</protein>
<organism evidence="2 3">
    <name type="scientific">Pleurodeles waltl</name>
    <name type="common">Iberian ribbed newt</name>
    <dbReference type="NCBI Taxonomy" id="8319"/>
    <lineage>
        <taxon>Eukaryota</taxon>
        <taxon>Metazoa</taxon>
        <taxon>Chordata</taxon>
        <taxon>Craniata</taxon>
        <taxon>Vertebrata</taxon>
        <taxon>Euteleostomi</taxon>
        <taxon>Amphibia</taxon>
        <taxon>Batrachia</taxon>
        <taxon>Caudata</taxon>
        <taxon>Salamandroidea</taxon>
        <taxon>Salamandridae</taxon>
        <taxon>Pleurodelinae</taxon>
        <taxon>Pleurodeles</taxon>
    </lineage>
</organism>
<feature type="compositionally biased region" description="Basic and acidic residues" evidence="1">
    <location>
        <begin position="149"/>
        <end position="159"/>
    </location>
</feature>
<dbReference type="Proteomes" id="UP001066276">
    <property type="component" value="Chromosome 2_1"/>
</dbReference>
<reference evidence="2" key="1">
    <citation type="journal article" date="2022" name="bioRxiv">
        <title>Sequencing and chromosome-scale assembly of the giantPleurodeles waltlgenome.</title>
        <authorList>
            <person name="Brown T."/>
            <person name="Elewa A."/>
            <person name="Iarovenko S."/>
            <person name="Subramanian E."/>
            <person name="Araus A.J."/>
            <person name="Petzold A."/>
            <person name="Susuki M."/>
            <person name="Suzuki K.-i.T."/>
            <person name="Hayashi T."/>
            <person name="Toyoda A."/>
            <person name="Oliveira C."/>
            <person name="Osipova E."/>
            <person name="Leigh N.D."/>
            <person name="Simon A."/>
            <person name="Yun M.H."/>
        </authorList>
    </citation>
    <scope>NUCLEOTIDE SEQUENCE</scope>
    <source>
        <strain evidence="2">20211129_DDA</strain>
        <tissue evidence="2">Liver</tissue>
    </source>
</reference>
<feature type="compositionally biased region" description="Basic and acidic residues" evidence="1">
    <location>
        <begin position="120"/>
        <end position="136"/>
    </location>
</feature>
<sequence>MDGLPATSAPSSFERALLSAPEAPVGPCLSKITGMTYIIPRPLAAPCLGAVMMMSYHVYYDMGIFGDNDDLPYGNVQCYWGVSRDGRCAREGVRRSRAGTQSWRHRAFRPRLARTVRGEERGDEGIVVRPSGRESPGRPGGAIGGARSDPADRVRERSSAETWGPLIGTSLAGFAFRARVAIAGPGAGGGALI</sequence>
<name>A0AAV7VDU8_PLEWA</name>
<keyword evidence="3" id="KW-1185">Reference proteome</keyword>
<dbReference type="EMBL" id="JANPWB010000003">
    <property type="protein sequence ID" value="KAJ1198794.1"/>
    <property type="molecule type" value="Genomic_DNA"/>
</dbReference>
<proteinExistence type="predicted"/>
<evidence type="ECO:0000256" key="1">
    <source>
        <dbReference type="SAM" id="MobiDB-lite"/>
    </source>
</evidence>
<comment type="caution">
    <text evidence="2">The sequence shown here is derived from an EMBL/GenBank/DDBJ whole genome shotgun (WGS) entry which is preliminary data.</text>
</comment>
<evidence type="ECO:0000313" key="2">
    <source>
        <dbReference type="EMBL" id="KAJ1198794.1"/>
    </source>
</evidence>
<gene>
    <name evidence="2" type="ORF">NDU88_002633</name>
</gene>
<accession>A0AAV7VDU8</accession>
<evidence type="ECO:0000313" key="3">
    <source>
        <dbReference type="Proteomes" id="UP001066276"/>
    </source>
</evidence>
<dbReference type="AlphaFoldDB" id="A0AAV7VDU8"/>
<feature type="region of interest" description="Disordered" evidence="1">
    <location>
        <begin position="120"/>
        <end position="160"/>
    </location>
</feature>